<comment type="caution">
    <text evidence="7">The sequence shown here is derived from an EMBL/GenBank/DDBJ whole genome shotgun (WGS) entry which is preliminary data.</text>
</comment>
<proteinExistence type="predicted"/>
<dbReference type="InterPro" id="IPR041205">
    <property type="entry name" value="ScsC_N"/>
</dbReference>
<evidence type="ECO:0000259" key="6">
    <source>
        <dbReference type="PROSITE" id="PS51352"/>
    </source>
</evidence>
<evidence type="ECO:0000256" key="3">
    <source>
        <dbReference type="ARBA" id="ARBA00023157"/>
    </source>
</evidence>
<dbReference type="Gene3D" id="3.40.30.10">
    <property type="entry name" value="Glutaredoxin"/>
    <property type="match status" value="1"/>
</dbReference>
<sequence length="250" mass="26918">MSKPRLLASSVLALLMATGVQAADLDLDNMSDADRAAFGAQVRAYLLENPQVIMEAVQVLEERQAAEQAQGDVALIENNAEAIFNDGYSWVGGNPDGDVTIVEFFDYRCGFCRRAHPEVAQLLELDGNIRYVAKELPILGENSVISSRFALAAREVGGDAAYEAAKEALIVLNGDLDDTVLRRLAETLELDADAVIAAMDSDSVSEQLASTRALAQALQINGTPSFVMGDQLIRGYVPLDAMQEIIAEAR</sequence>
<evidence type="ECO:0000256" key="4">
    <source>
        <dbReference type="ARBA" id="ARBA00023284"/>
    </source>
</evidence>
<dbReference type="PANTHER" id="PTHR13887">
    <property type="entry name" value="GLUTATHIONE S-TRANSFERASE KAPPA"/>
    <property type="match status" value="1"/>
</dbReference>
<keyword evidence="8" id="KW-1185">Reference proteome</keyword>
<evidence type="ECO:0000256" key="2">
    <source>
        <dbReference type="ARBA" id="ARBA00023002"/>
    </source>
</evidence>
<feature type="domain" description="Thioredoxin" evidence="6">
    <location>
        <begin position="16"/>
        <end position="250"/>
    </location>
</feature>
<evidence type="ECO:0000256" key="1">
    <source>
        <dbReference type="ARBA" id="ARBA00022729"/>
    </source>
</evidence>
<dbReference type="PROSITE" id="PS51352">
    <property type="entry name" value="THIOREDOXIN_2"/>
    <property type="match status" value="1"/>
</dbReference>
<gene>
    <name evidence="7" type="ORF">GCM10011363_11910</name>
</gene>
<keyword evidence="2" id="KW-0560">Oxidoreductase</keyword>
<feature type="signal peptide" evidence="5">
    <location>
        <begin position="1"/>
        <end position="22"/>
    </location>
</feature>
<dbReference type="SUPFAM" id="SSF52833">
    <property type="entry name" value="Thioredoxin-like"/>
    <property type="match status" value="1"/>
</dbReference>
<name>A0ABQ1KHD5_9RHOB</name>
<reference evidence="8" key="1">
    <citation type="journal article" date="2019" name="Int. J. Syst. Evol. Microbiol.">
        <title>The Global Catalogue of Microorganisms (GCM) 10K type strain sequencing project: providing services to taxonomists for standard genome sequencing and annotation.</title>
        <authorList>
            <consortium name="The Broad Institute Genomics Platform"/>
            <consortium name="The Broad Institute Genome Sequencing Center for Infectious Disease"/>
            <person name="Wu L."/>
            <person name="Ma J."/>
        </authorList>
    </citation>
    <scope>NUCLEOTIDE SEQUENCE [LARGE SCALE GENOMIC DNA]</scope>
    <source>
        <strain evidence="8">CGMCC 1.12478</strain>
    </source>
</reference>
<keyword evidence="4" id="KW-0676">Redox-active center</keyword>
<dbReference type="EMBL" id="BMFC01000002">
    <property type="protein sequence ID" value="GGB96886.1"/>
    <property type="molecule type" value="Genomic_DNA"/>
</dbReference>
<dbReference type="Proteomes" id="UP000645462">
    <property type="component" value="Unassembled WGS sequence"/>
</dbReference>
<keyword evidence="3" id="KW-1015">Disulfide bond</keyword>
<dbReference type="Pfam" id="PF18312">
    <property type="entry name" value="ScsC_N"/>
    <property type="match status" value="1"/>
</dbReference>
<evidence type="ECO:0000313" key="8">
    <source>
        <dbReference type="Proteomes" id="UP000645462"/>
    </source>
</evidence>
<dbReference type="CDD" id="cd03023">
    <property type="entry name" value="DsbA_Com1_like"/>
    <property type="match status" value="1"/>
</dbReference>
<dbReference type="InterPro" id="IPR036249">
    <property type="entry name" value="Thioredoxin-like_sf"/>
</dbReference>
<dbReference type="Pfam" id="PF01323">
    <property type="entry name" value="DSBA"/>
    <property type="match status" value="1"/>
</dbReference>
<protein>
    <submittedName>
        <fullName evidence="7">DSBA oxidoreductase</fullName>
    </submittedName>
</protein>
<dbReference type="InterPro" id="IPR001853">
    <property type="entry name" value="DSBA-like_thioredoxin_dom"/>
</dbReference>
<evidence type="ECO:0000313" key="7">
    <source>
        <dbReference type="EMBL" id="GGB96886.1"/>
    </source>
</evidence>
<organism evidence="7 8">
    <name type="scientific">Marivita lacus</name>
    <dbReference type="NCBI Taxonomy" id="1323742"/>
    <lineage>
        <taxon>Bacteria</taxon>
        <taxon>Pseudomonadati</taxon>
        <taxon>Pseudomonadota</taxon>
        <taxon>Alphaproteobacteria</taxon>
        <taxon>Rhodobacterales</taxon>
        <taxon>Roseobacteraceae</taxon>
        <taxon>Marivita</taxon>
    </lineage>
</organism>
<dbReference type="InterPro" id="IPR013766">
    <property type="entry name" value="Thioredoxin_domain"/>
</dbReference>
<feature type="chain" id="PRO_5045794780" evidence="5">
    <location>
        <begin position="23"/>
        <end position="250"/>
    </location>
</feature>
<evidence type="ECO:0000256" key="5">
    <source>
        <dbReference type="SAM" id="SignalP"/>
    </source>
</evidence>
<keyword evidence="1 5" id="KW-0732">Signal</keyword>
<dbReference type="PANTHER" id="PTHR13887:SF14">
    <property type="entry name" value="DISULFIDE BOND FORMATION PROTEIN D"/>
    <property type="match status" value="1"/>
</dbReference>
<accession>A0ABQ1KHD5</accession>